<evidence type="ECO:0000313" key="2">
    <source>
        <dbReference type="Proteomes" id="UP000823909"/>
    </source>
</evidence>
<sequence length="121" mass="13836">MGATVDIEHSFAVDIDERGPYRAYSSPGAKRRYQYAVLVTMAVGINFLYSEYSGLQHIRSEYESSLPAQAERAVGDRWYAGAETDPHRYRIRAPDGAEQAAEGELRYIYRYFLWAEDVEAE</sequence>
<dbReference type="EMBL" id="DWUU01000035">
    <property type="protein sequence ID" value="HJD42480.1"/>
    <property type="molecule type" value="Genomic_DNA"/>
</dbReference>
<dbReference type="Proteomes" id="UP000823909">
    <property type="component" value="Unassembled WGS sequence"/>
</dbReference>
<gene>
    <name evidence="1" type="ORF">H9910_05680</name>
</gene>
<evidence type="ECO:0000313" key="1">
    <source>
        <dbReference type="EMBL" id="HJD42480.1"/>
    </source>
</evidence>
<accession>A0A9D2U6G4</accession>
<proteinExistence type="predicted"/>
<reference evidence="1" key="1">
    <citation type="journal article" date="2021" name="PeerJ">
        <title>Extensive microbial diversity within the chicken gut microbiome revealed by metagenomics and culture.</title>
        <authorList>
            <person name="Gilroy R."/>
            <person name="Ravi A."/>
            <person name="Getino M."/>
            <person name="Pursley I."/>
            <person name="Horton D.L."/>
            <person name="Alikhan N.F."/>
            <person name="Baker D."/>
            <person name="Gharbi K."/>
            <person name="Hall N."/>
            <person name="Watson M."/>
            <person name="Adriaenssens E.M."/>
            <person name="Foster-Nyarko E."/>
            <person name="Jarju S."/>
            <person name="Secka A."/>
            <person name="Antonio M."/>
            <person name="Oren A."/>
            <person name="Chaudhuri R.R."/>
            <person name="La Ragione R."/>
            <person name="Hildebrand F."/>
            <person name="Pallen M.J."/>
        </authorList>
    </citation>
    <scope>NUCLEOTIDE SEQUENCE</scope>
    <source>
        <strain evidence="1">ChiBcec15-3976</strain>
    </source>
</reference>
<protein>
    <submittedName>
        <fullName evidence="1">Uncharacterized protein</fullName>
    </submittedName>
</protein>
<reference evidence="1" key="2">
    <citation type="submission" date="2021-04" db="EMBL/GenBank/DDBJ databases">
        <authorList>
            <person name="Gilroy R."/>
        </authorList>
    </citation>
    <scope>NUCLEOTIDE SEQUENCE</scope>
    <source>
        <strain evidence="1">ChiBcec15-3976</strain>
    </source>
</reference>
<organism evidence="1 2">
    <name type="scientific">Candidatus Mediterraneibacter quadrami</name>
    <dbReference type="NCBI Taxonomy" id="2838684"/>
    <lineage>
        <taxon>Bacteria</taxon>
        <taxon>Bacillati</taxon>
        <taxon>Bacillota</taxon>
        <taxon>Clostridia</taxon>
        <taxon>Lachnospirales</taxon>
        <taxon>Lachnospiraceae</taxon>
        <taxon>Mediterraneibacter</taxon>
    </lineage>
</organism>
<name>A0A9D2U6G4_9FIRM</name>
<dbReference type="AlphaFoldDB" id="A0A9D2U6G4"/>
<comment type="caution">
    <text evidence="1">The sequence shown here is derived from an EMBL/GenBank/DDBJ whole genome shotgun (WGS) entry which is preliminary data.</text>
</comment>